<evidence type="ECO:0000313" key="3">
    <source>
        <dbReference type="Proteomes" id="UP000663841"/>
    </source>
</evidence>
<protein>
    <recommendedName>
        <fullName evidence="4">Plastocyanin-like domain-containing protein</fullName>
    </recommendedName>
</protein>
<evidence type="ECO:0008006" key="4">
    <source>
        <dbReference type="Google" id="ProtNLM"/>
    </source>
</evidence>
<feature type="compositionally biased region" description="Basic and acidic residues" evidence="1">
    <location>
        <begin position="9"/>
        <end position="21"/>
    </location>
</feature>
<sequence>DLSSFPDNAQRRCDTPTEHHSYQRVRMGPQRHLVDNLKPSGQLHSSAFPTRTNRVLNKNMQFSYTKGSVVDIIFVTANPAIHPPHPMHQHDCAVEAGYKGINLKNPPLRDGFLTPVAITG</sequence>
<dbReference type="Proteomes" id="UP000663841">
    <property type="component" value="Unassembled WGS sequence"/>
</dbReference>
<dbReference type="InterPro" id="IPR008972">
    <property type="entry name" value="Cupredoxin"/>
</dbReference>
<evidence type="ECO:0000256" key="1">
    <source>
        <dbReference type="SAM" id="MobiDB-lite"/>
    </source>
</evidence>
<dbReference type="EMBL" id="CAJMWW010000677">
    <property type="protein sequence ID" value="CAE6484013.1"/>
    <property type="molecule type" value="Genomic_DNA"/>
</dbReference>
<organism evidence="2 3">
    <name type="scientific">Rhizoctonia solani</name>
    <dbReference type="NCBI Taxonomy" id="456999"/>
    <lineage>
        <taxon>Eukaryota</taxon>
        <taxon>Fungi</taxon>
        <taxon>Dikarya</taxon>
        <taxon>Basidiomycota</taxon>
        <taxon>Agaricomycotina</taxon>
        <taxon>Agaricomycetes</taxon>
        <taxon>Cantharellales</taxon>
        <taxon>Ceratobasidiaceae</taxon>
        <taxon>Rhizoctonia</taxon>
    </lineage>
</organism>
<name>A0A8H3CFT1_9AGAM</name>
<feature type="non-terminal residue" evidence="2">
    <location>
        <position position="1"/>
    </location>
</feature>
<dbReference type="AlphaFoldDB" id="A0A8H3CFT1"/>
<dbReference type="Gene3D" id="2.60.40.420">
    <property type="entry name" value="Cupredoxins - blue copper proteins"/>
    <property type="match status" value="1"/>
</dbReference>
<comment type="caution">
    <text evidence="2">The sequence shown here is derived from an EMBL/GenBank/DDBJ whole genome shotgun (WGS) entry which is preliminary data.</text>
</comment>
<gene>
    <name evidence="2" type="ORF">RDB_LOCUS215935</name>
</gene>
<evidence type="ECO:0000313" key="2">
    <source>
        <dbReference type="EMBL" id="CAE6484013.1"/>
    </source>
</evidence>
<proteinExistence type="predicted"/>
<accession>A0A8H3CFT1</accession>
<feature type="region of interest" description="Disordered" evidence="1">
    <location>
        <begin position="1"/>
        <end position="24"/>
    </location>
</feature>
<reference evidence="2" key="1">
    <citation type="submission" date="2021-01" db="EMBL/GenBank/DDBJ databases">
        <authorList>
            <person name="Kaushik A."/>
        </authorList>
    </citation>
    <scope>NUCLEOTIDE SEQUENCE</scope>
    <source>
        <strain evidence="2">AG3-T5</strain>
    </source>
</reference>